<sequence length="47" mass="5436">MKIYYRNDPVKYDLACPIAIQLIYVYETQKMSGMVTGSTTYTPNLQL</sequence>
<dbReference type="Proteomes" id="UP000292052">
    <property type="component" value="Unassembled WGS sequence"/>
</dbReference>
<name>A0A482VYD2_ASBVE</name>
<reference evidence="1 2" key="1">
    <citation type="submission" date="2017-03" db="EMBL/GenBank/DDBJ databases">
        <title>Genome of the blue death feigning beetle - Asbolus verrucosus.</title>
        <authorList>
            <person name="Rider S.D."/>
        </authorList>
    </citation>
    <scope>NUCLEOTIDE SEQUENCE [LARGE SCALE GENOMIC DNA]</scope>
    <source>
        <strain evidence="1">Butters</strain>
        <tissue evidence="1">Head and leg muscle</tissue>
    </source>
</reference>
<dbReference type="AlphaFoldDB" id="A0A482VYD2"/>
<evidence type="ECO:0000313" key="1">
    <source>
        <dbReference type="EMBL" id="RZC37583.1"/>
    </source>
</evidence>
<gene>
    <name evidence="1" type="ORF">BDFB_012774</name>
</gene>
<evidence type="ECO:0000313" key="2">
    <source>
        <dbReference type="Proteomes" id="UP000292052"/>
    </source>
</evidence>
<comment type="caution">
    <text evidence="1">The sequence shown here is derived from an EMBL/GenBank/DDBJ whole genome shotgun (WGS) entry which is preliminary data.</text>
</comment>
<accession>A0A482VYD2</accession>
<dbReference type="EMBL" id="QDEB01051289">
    <property type="protein sequence ID" value="RZC37583.1"/>
    <property type="molecule type" value="Genomic_DNA"/>
</dbReference>
<proteinExistence type="predicted"/>
<organism evidence="1 2">
    <name type="scientific">Asbolus verrucosus</name>
    <name type="common">Desert ironclad beetle</name>
    <dbReference type="NCBI Taxonomy" id="1661398"/>
    <lineage>
        <taxon>Eukaryota</taxon>
        <taxon>Metazoa</taxon>
        <taxon>Ecdysozoa</taxon>
        <taxon>Arthropoda</taxon>
        <taxon>Hexapoda</taxon>
        <taxon>Insecta</taxon>
        <taxon>Pterygota</taxon>
        <taxon>Neoptera</taxon>
        <taxon>Endopterygota</taxon>
        <taxon>Coleoptera</taxon>
        <taxon>Polyphaga</taxon>
        <taxon>Cucujiformia</taxon>
        <taxon>Tenebrionidae</taxon>
        <taxon>Pimeliinae</taxon>
        <taxon>Asbolus</taxon>
    </lineage>
</organism>
<keyword evidence="2" id="KW-1185">Reference proteome</keyword>
<protein>
    <submittedName>
        <fullName evidence="1">Uncharacterized protein</fullName>
    </submittedName>
</protein>